<proteinExistence type="predicted"/>
<protein>
    <submittedName>
        <fullName evidence="1">Uncharacterized protein</fullName>
    </submittedName>
</protein>
<reference evidence="1 2" key="1">
    <citation type="journal article" date="2019" name="Sci. Rep.">
        <title>Orb-weaving spider Araneus ventricosus genome elucidates the spidroin gene catalogue.</title>
        <authorList>
            <person name="Kono N."/>
            <person name="Nakamura H."/>
            <person name="Ohtoshi R."/>
            <person name="Moran D.A.P."/>
            <person name="Shinohara A."/>
            <person name="Yoshida Y."/>
            <person name="Fujiwara M."/>
            <person name="Mori M."/>
            <person name="Tomita M."/>
            <person name="Arakawa K."/>
        </authorList>
    </citation>
    <scope>NUCLEOTIDE SEQUENCE [LARGE SCALE GENOMIC DNA]</scope>
</reference>
<dbReference type="OrthoDB" id="8044640at2759"/>
<gene>
    <name evidence="1" type="ORF">AVEN_157186_1</name>
</gene>
<dbReference type="AlphaFoldDB" id="A0A4Y2ER26"/>
<dbReference type="Proteomes" id="UP000499080">
    <property type="component" value="Unassembled WGS sequence"/>
</dbReference>
<accession>A0A4Y2ER26</accession>
<comment type="caution">
    <text evidence="1">The sequence shown here is derived from an EMBL/GenBank/DDBJ whole genome shotgun (WGS) entry which is preliminary data.</text>
</comment>
<name>A0A4Y2ER26_ARAVE</name>
<sequence length="119" mass="14151">MQRGVKKLIGLYASWRTRQKNSKNMKQDIFRRLQNEFEESLDNLFDIAHADAFQLIKIEEDKIFLLRLRGIGRESYLGGIDKKLSEKYEKMLEKKKIEEKRREKNKFLASTFSAVSYVS</sequence>
<dbReference type="EMBL" id="BGPR01247317">
    <property type="protein sequence ID" value="GBM30456.1"/>
    <property type="molecule type" value="Genomic_DNA"/>
</dbReference>
<evidence type="ECO:0000313" key="2">
    <source>
        <dbReference type="Proteomes" id="UP000499080"/>
    </source>
</evidence>
<evidence type="ECO:0000313" key="1">
    <source>
        <dbReference type="EMBL" id="GBM30456.1"/>
    </source>
</evidence>
<organism evidence="1 2">
    <name type="scientific">Araneus ventricosus</name>
    <name type="common">Orbweaver spider</name>
    <name type="synonym">Epeira ventricosa</name>
    <dbReference type="NCBI Taxonomy" id="182803"/>
    <lineage>
        <taxon>Eukaryota</taxon>
        <taxon>Metazoa</taxon>
        <taxon>Ecdysozoa</taxon>
        <taxon>Arthropoda</taxon>
        <taxon>Chelicerata</taxon>
        <taxon>Arachnida</taxon>
        <taxon>Araneae</taxon>
        <taxon>Araneomorphae</taxon>
        <taxon>Entelegynae</taxon>
        <taxon>Araneoidea</taxon>
        <taxon>Araneidae</taxon>
        <taxon>Araneus</taxon>
    </lineage>
</organism>
<keyword evidence="2" id="KW-1185">Reference proteome</keyword>